<dbReference type="GO" id="GO:0005737">
    <property type="term" value="C:cytoplasm"/>
    <property type="evidence" value="ECO:0007669"/>
    <property type="project" value="TreeGrafter"/>
</dbReference>
<dbReference type="GO" id="GO:0043916">
    <property type="term" value="F:DNA-7-methylguanine glycosylase activity"/>
    <property type="evidence" value="ECO:0007669"/>
    <property type="project" value="TreeGrafter"/>
</dbReference>
<dbReference type="PANTHER" id="PTHR43003:SF6">
    <property type="entry name" value="DNA GLYCOSYLASE"/>
    <property type="match status" value="1"/>
</dbReference>
<dbReference type="InterPro" id="IPR011257">
    <property type="entry name" value="DNA_glycosylase"/>
</dbReference>
<keyword evidence="1" id="KW-0227">DNA damage</keyword>
<dbReference type="EMBL" id="BJNW01000001">
    <property type="protein sequence ID" value="GEC98056.1"/>
    <property type="molecule type" value="Genomic_DNA"/>
</dbReference>
<dbReference type="GO" id="GO:0006285">
    <property type="term" value="P:base-excision repair, AP site formation"/>
    <property type="evidence" value="ECO:0007669"/>
    <property type="project" value="TreeGrafter"/>
</dbReference>
<sequence length="336" mass="37177">MTSQVMPRATPGMRTPPGGSPVRLRWTPPFPVHLGQTLRVLARGAEDPTVRVLSPDRVWIATRWEGLPVSACFSREAVAEGVNPLERDVMVEAWGPGAPGWLPTAPRWVGAADDWKPFETSDGYHLLPASLTRARHQHPGLRLPATGTVLDRAVVSVLEQRVTALEAVRAHRALLRWAGEDAPGPAPSGMRVPPTAEQWRRVPSWQWHRAGVDPARSATVMRVVHRASALQRLARQEDPAQVRRALQSIGGIGPWTAAEITQCTHADPDGVSVYDYHLADYVCWFFDGAPGSDARMLELLEPWRGHRQRVVRLIKASGHRKPAFGPRLSPADHRHH</sequence>
<name>A0A4Y4D0E7_KOCVA</name>
<feature type="region of interest" description="Disordered" evidence="3">
    <location>
        <begin position="1"/>
        <end position="21"/>
    </location>
</feature>
<evidence type="ECO:0008006" key="6">
    <source>
        <dbReference type="Google" id="ProtNLM"/>
    </source>
</evidence>
<keyword evidence="2" id="KW-0234">DNA repair</keyword>
<evidence type="ECO:0000256" key="1">
    <source>
        <dbReference type="ARBA" id="ARBA00022763"/>
    </source>
</evidence>
<evidence type="ECO:0000256" key="2">
    <source>
        <dbReference type="ARBA" id="ARBA00023204"/>
    </source>
</evidence>
<reference evidence="4 5" key="1">
    <citation type="submission" date="2019-06" db="EMBL/GenBank/DDBJ databases">
        <title>Whole genome shotgun sequence of Kocuria varians NBRC 15358.</title>
        <authorList>
            <person name="Hosoyama A."/>
            <person name="Uohara A."/>
            <person name="Ohji S."/>
            <person name="Ichikawa N."/>
        </authorList>
    </citation>
    <scope>NUCLEOTIDE SEQUENCE [LARGE SCALE GENOMIC DNA]</scope>
    <source>
        <strain evidence="4 5">NBRC 15358</strain>
    </source>
</reference>
<dbReference type="InterPro" id="IPR051912">
    <property type="entry name" value="Alkylbase_DNA_Glycosylase/TA"/>
</dbReference>
<dbReference type="OrthoDB" id="5501430at2"/>
<dbReference type="STRING" id="1272.GCA_900014985_00808"/>
<evidence type="ECO:0000313" key="4">
    <source>
        <dbReference type="EMBL" id="GEC98056.1"/>
    </source>
</evidence>
<evidence type="ECO:0000256" key="3">
    <source>
        <dbReference type="SAM" id="MobiDB-lite"/>
    </source>
</evidence>
<dbReference type="GO" id="GO:0006307">
    <property type="term" value="P:DNA alkylation repair"/>
    <property type="evidence" value="ECO:0007669"/>
    <property type="project" value="TreeGrafter"/>
</dbReference>
<protein>
    <recommendedName>
        <fullName evidence="6">3-methyladenine DNA glycosylase</fullName>
    </recommendedName>
</protein>
<dbReference type="GO" id="GO:0032131">
    <property type="term" value="F:alkylated DNA binding"/>
    <property type="evidence" value="ECO:0007669"/>
    <property type="project" value="TreeGrafter"/>
</dbReference>
<dbReference type="RefSeq" id="WP_068468096.1">
    <property type="nucleotide sequence ID" value="NZ_BJNW01000001.1"/>
</dbReference>
<proteinExistence type="predicted"/>
<keyword evidence="5" id="KW-1185">Reference proteome</keyword>
<dbReference type="GO" id="GO:0032993">
    <property type="term" value="C:protein-DNA complex"/>
    <property type="evidence" value="ECO:0007669"/>
    <property type="project" value="TreeGrafter"/>
</dbReference>
<dbReference type="AlphaFoldDB" id="A0A4Y4D0E7"/>
<accession>A0A4Y4D0E7</accession>
<comment type="caution">
    <text evidence="4">The sequence shown here is derived from an EMBL/GenBank/DDBJ whole genome shotgun (WGS) entry which is preliminary data.</text>
</comment>
<dbReference type="GO" id="GO:0008725">
    <property type="term" value="F:DNA-3-methyladenine glycosylase activity"/>
    <property type="evidence" value="ECO:0007669"/>
    <property type="project" value="TreeGrafter"/>
</dbReference>
<gene>
    <name evidence="4" type="ORF">KVA01_02110</name>
</gene>
<dbReference type="SUPFAM" id="SSF48150">
    <property type="entry name" value="DNA-glycosylase"/>
    <property type="match status" value="1"/>
</dbReference>
<dbReference type="Gene3D" id="1.10.340.30">
    <property type="entry name" value="Hypothetical protein, domain 2"/>
    <property type="match status" value="1"/>
</dbReference>
<dbReference type="PANTHER" id="PTHR43003">
    <property type="entry name" value="DNA-3-METHYLADENINE GLYCOSYLASE"/>
    <property type="match status" value="1"/>
</dbReference>
<evidence type="ECO:0000313" key="5">
    <source>
        <dbReference type="Proteomes" id="UP000315730"/>
    </source>
</evidence>
<dbReference type="Proteomes" id="UP000315730">
    <property type="component" value="Unassembled WGS sequence"/>
</dbReference>
<organism evidence="4 5">
    <name type="scientific">Kocuria varians</name>
    <name type="common">Micrococcus varians</name>
    <dbReference type="NCBI Taxonomy" id="1272"/>
    <lineage>
        <taxon>Bacteria</taxon>
        <taxon>Bacillati</taxon>
        <taxon>Actinomycetota</taxon>
        <taxon>Actinomycetes</taxon>
        <taxon>Micrococcales</taxon>
        <taxon>Micrococcaceae</taxon>
        <taxon>Kocuria</taxon>
    </lineage>
</organism>